<comment type="function">
    <text evidence="7">Recognizes and hydrolyzes the peptide bond at the C-terminal Gly of ubiquitin. Involved in the processing of poly-ubiquitin precursors as well as that of ubiquitinated proteins.</text>
</comment>
<protein>
    <recommendedName>
        <fullName evidence="7">Ubiquitin carboxyl-terminal hydrolase</fullName>
        <ecNumber evidence="7">3.4.19.12</ecNumber>
    </recommendedName>
</protein>
<organism evidence="11 12">
    <name type="scientific">Cucumis melo var. makuwa</name>
    <name type="common">Oriental melon</name>
    <dbReference type="NCBI Taxonomy" id="1194695"/>
    <lineage>
        <taxon>Eukaryota</taxon>
        <taxon>Viridiplantae</taxon>
        <taxon>Streptophyta</taxon>
        <taxon>Embryophyta</taxon>
        <taxon>Tracheophyta</taxon>
        <taxon>Spermatophyta</taxon>
        <taxon>Magnoliopsida</taxon>
        <taxon>eudicotyledons</taxon>
        <taxon>Gunneridae</taxon>
        <taxon>Pentapetalae</taxon>
        <taxon>rosids</taxon>
        <taxon>fabids</taxon>
        <taxon>Cucurbitales</taxon>
        <taxon>Cucurbitaceae</taxon>
        <taxon>Benincaseae</taxon>
        <taxon>Cucumis</taxon>
    </lineage>
</organism>
<evidence type="ECO:0000313" key="11">
    <source>
        <dbReference type="EMBL" id="KAA0034053.1"/>
    </source>
</evidence>
<dbReference type="InterPro" id="IPR018200">
    <property type="entry name" value="USP_CS"/>
</dbReference>
<dbReference type="STRING" id="1194695.A0A5A7SUC5"/>
<dbReference type="PROSITE" id="PS50235">
    <property type="entry name" value="USP_3"/>
    <property type="match status" value="1"/>
</dbReference>
<feature type="compositionally biased region" description="Low complexity" evidence="8">
    <location>
        <begin position="124"/>
        <end position="136"/>
    </location>
</feature>
<evidence type="ECO:0000256" key="5">
    <source>
        <dbReference type="ARBA" id="ARBA00022801"/>
    </source>
</evidence>
<dbReference type="GO" id="GO:0006508">
    <property type="term" value="P:proteolysis"/>
    <property type="evidence" value="ECO:0007669"/>
    <property type="project" value="UniProtKB-KW"/>
</dbReference>
<keyword evidence="9" id="KW-0812">Transmembrane</keyword>
<dbReference type="GO" id="GO:0004843">
    <property type="term" value="F:cysteine-type deubiquitinase activity"/>
    <property type="evidence" value="ECO:0007669"/>
    <property type="project" value="UniProtKB-UniRule"/>
</dbReference>
<dbReference type="FunFam" id="3.90.70.10:FF:000108">
    <property type="entry name" value="Ubiquitin carboxyl-terminal hydrolase"/>
    <property type="match status" value="1"/>
</dbReference>
<feature type="region of interest" description="Disordered" evidence="8">
    <location>
        <begin position="109"/>
        <end position="174"/>
    </location>
</feature>
<evidence type="ECO:0000256" key="6">
    <source>
        <dbReference type="ARBA" id="ARBA00022807"/>
    </source>
</evidence>
<evidence type="ECO:0000256" key="1">
    <source>
        <dbReference type="ARBA" id="ARBA00000707"/>
    </source>
</evidence>
<dbReference type="GO" id="GO:0016579">
    <property type="term" value="P:protein deubiquitination"/>
    <property type="evidence" value="ECO:0007669"/>
    <property type="project" value="InterPro"/>
</dbReference>
<dbReference type="InterPro" id="IPR001394">
    <property type="entry name" value="Peptidase_C19_UCH"/>
</dbReference>
<dbReference type="GO" id="GO:0005829">
    <property type="term" value="C:cytosol"/>
    <property type="evidence" value="ECO:0007669"/>
    <property type="project" value="TreeGrafter"/>
</dbReference>
<evidence type="ECO:0000256" key="7">
    <source>
        <dbReference type="RuleBase" id="RU366025"/>
    </source>
</evidence>
<dbReference type="EC" id="3.4.19.12" evidence="7"/>
<dbReference type="InterPro" id="IPR050164">
    <property type="entry name" value="Peptidase_C19"/>
</dbReference>
<evidence type="ECO:0000256" key="9">
    <source>
        <dbReference type="SAM" id="Phobius"/>
    </source>
</evidence>
<feature type="transmembrane region" description="Helical" evidence="9">
    <location>
        <begin position="30"/>
        <end position="52"/>
    </location>
</feature>
<keyword evidence="5 7" id="KW-0378">Hydrolase</keyword>
<feature type="compositionally biased region" description="Polar residues" evidence="8">
    <location>
        <begin position="165"/>
        <end position="174"/>
    </location>
</feature>
<gene>
    <name evidence="11" type="ORF">E6C27_scaffold65G00390</name>
</gene>
<sequence>MLCAVVLVGEEGHREGSIVKRSLPSTTAPFLLLSCLQSVVCLYLLLILQGLFPCNSNPLSDMSDSKVLLFGSFTEDETNSWMPPKLNVSPGRLVNNVNVQFGSLNFTDGKSSGSSADSELKGPSGSSTGSITFGSTDLARDDTEVEIVQSSKSHSPLESEAPKENGNNYNSSKNFSCSNGVSTTKIDDIDASSLCVSNGHHNNSLNQFSRLIAEDIMENGSIDHLQENVLKENFRRASNVSVTSSTTLLPRGLINSGNLCFLNSTLQALLSCPPFVDLLRNLKNREIPKVGYSTLTAFVEFISALEVPSSTVPNRDVAAFDVGKPFSPLMFDGVLKNFSPDLPSGILGRPRQEDAQEFLSFVMDRMHAELLKLDGKSSSTNGGKSFVVASAEDDEWETVGRKNKTAVMRTQSFVPSELSEIFWGELASMVKAKGNKPSGTQQPFFSLHLDIYPDAVRTIEDALRLFSAPETLEGYRPSAAGKAGVVAASKSMKIQKQSKIMILHLKRFGYGSHGSTKLNKPVHFPLELVLNRDLLVSSSTEGRKYELVATITHHGRESSKGHYTADVRYHNNQWLRFDDASVTAIGKNNVLHDRAYVLFYKQV</sequence>
<comment type="similarity">
    <text evidence="2 7">Belongs to the peptidase C19 family.</text>
</comment>
<comment type="catalytic activity">
    <reaction evidence="1 7">
        <text>Thiol-dependent hydrolysis of ester, thioester, amide, peptide and isopeptide bonds formed by the C-terminal Gly of ubiquitin (a 76-residue protein attached to proteins as an intracellular targeting signal).</text>
        <dbReference type="EC" id="3.4.19.12"/>
    </reaction>
</comment>
<keyword evidence="4 7" id="KW-0833">Ubl conjugation pathway</keyword>
<evidence type="ECO:0000256" key="4">
    <source>
        <dbReference type="ARBA" id="ARBA00022786"/>
    </source>
</evidence>
<dbReference type="Pfam" id="PF00443">
    <property type="entry name" value="UCH"/>
    <property type="match status" value="1"/>
</dbReference>
<comment type="caution">
    <text evidence="11">The sequence shown here is derived from an EMBL/GenBank/DDBJ whole genome shotgun (WGS) entry which is preliminary data.</text>
</comment>
<dbReference type="EMBL" id="SSTE01020484">
    <property type="protein sequence ID" value="KAA0034053.1"/>
    <property type="molecule type" value="Genomic_DNA"/>
</dbReference>
<feature type="domain" description="USP" evidence="10">
    <location>
        <begin position="251"/>
        <end position="603"/>
    </location>
</feature>
<dbReference type="Gene3D" id="3.90.70.10">
    <property type="entry name" value="Cysteine proteinases"/>
    <property type="match status" value="1"/>
</dbReference>
<keyword evidence="9" id="KW-1133">Transmembrane helix</keyword>
<name>A0A5A7SUC5_CUCMM</name>
<dbReference type="OrthoDB" id="429671at2759"/>
<dbReference type="PROSITE" id="PS00973">
    <property type="entry name" value="USP_2"/>
    <property type="match status" value="1"/>
</dbReference>
<evidence type="ECO:0000256" key="3">
    <source>
        <dbReference type="ARBA" id="ARBA00022670"/>
    </source>
</evidence>
<dbReference type="GO" id="GO:0005634">
    <property type="term" value="C:nucleus"/>
    <property type="evidence" value="ECO:0007669"/>
    <property type="project" value="TreeGrafter"/>
</dbReference>
<keyword evidence="3 7" id="KW-0645">Protease</keyword>
<reference evidence="11 12" key="1">
    <citation type="submission" date="2019-08" db="EMBL/GenBank/DDBJ databases">
        <title>Draft genome sequences of two oriental melons (Cucumis melo L. var makuwa).</title>
        <authorList>
            <person name="Kwon S.-Y."/>
        </authorList>
    </citation>
    <scope>NUCLEOTIDE SEQUENCE [LARGE SCALE GENOMIC DNA]</scope>
    <source>
        <strain evidence="12">cv. SW 3</strain>
        <tissue evidence="11">Leaf</tissue>
    </source>
</reference>
<evidence type="ECO:0000259" key="10">
    <source>
        <dbReference type="PROSITE" id="PS50235"/>
    </source>
</evidence>
<dbReference type="InterPro" id="IPR038765">
    <property type="entry name" value="Papain-like_cys_pep_sf"/>
</dbReference>
<dbReference type="InterPro" id="IPR028889">
    <property type="entry name" value="USP"/>
</dbReference>
<dbReference type="PANTHER" id="PTHR24006:SF687">
    <property type="entry name" value="UBIQUITIN CARBOXYL-TERMINAL HYDROLASE 10"/>
    <property type="match status" value="1"/>
</dbReference>
<proteinExistence type="inferred from homology"/>
<keyword evidence="9" id="KW-0472">Membrane</keyword>
<dbReference type="Proteomes" id="UP000321393">
    <property type="component" value="Unassembled WGS sequence"/>
</dbReference>
<dbReference type="PANTHER" id="PTHR24006">
    <property type="entry name" value="UBIQUITIN CARBOXYL-TERMINAL HYDROLASE"/>
    <property type="match status" value="1"/>
</dbReference>
<dbReference type="AlphaFoldDB" id="A0A5A7SUC5"/>
<dbReference type="SUPFAM" id="SSF54001">
    <property type="entry name" value="Cysteine proteinases"/>
    <property type="match status" value="1"/>
</dbReference>
<evidence type="ECO:0000313" key="12">
    <source>
        <dbReference type="Proteomes" id="UP000321393"/>
    </source>
</evidence>
<dbReference type="PROSITE" id="PS00972">
    <property type="entry name" value="USP_1"/>
    <property type="match status" value="1"/>
</dbReference>
<evidence type="ECO:0000256" key="8">
    <source>
        <dbReference type="SAM" id="MobiDB-lite"/>
    </source>
</evidence>
<keyword evidence="6 7" id="KW-0788">Thiol protease</keyword>
<accession>A0A5A7SUC5</accession>
<evidence type="ECO:0000256" key="2">
    <source>
        <dbReference type="ARBA" id="ARBA00009085"/>
    </source>
</evidence>